<protein>
    <recommendedName>
        <fullName evidence="3">WXG100 family type VII secretion target</fullName>
    </recommendedName>
</protein>
<evidence type="ECO:0000313" key="1">
    <source>
        <dbReference type="EMBL" id="ANS27201.1"/>
    </source>
</evidence>
<organism evidence="1 2">
    <name type="scientific">Rhodococcus opacus</name>
    <name type="common">Nocardia opaca</name>
    <dbReference type="NCBI Taxonomy" id="37919"/>
    <lineage>
        <taxon>Bacteria</taxon>
        <taxon>Bacillati</taxon>
        <taxon>Actinomycetota</taxon>
        <taxon>Actinomycetes</taxon>
        <taxon>Mycobacteriales</taxon>
        <taxon>Nocardiaceae</taxon>
        <taxon>Rhodococcus</taxon>
    </lineage>
</organism>
<gene>
    <name evidence="1" type="ORF">R1CP_12465</name>
</gene>
<evidence type="ECO:0008006" key="3">
    <source>
        <dbReference type="Google" id="ProtNLM"/>
    </source>
</evidence>
<dbReference type="InterPro" id="IPR036689">
    <property type="entry name" value="ESAT-6-like_sf"/>
</dbReference>
<sequence>MAVSAQLWVDPAHLRSVAPRFEALSQRMAEVAAALHSTLEAEGECWGGDETGTTFASGYLASADVAGRSLGFAAGALAALGSRLRSTADSFDDTDRGTASSLAGLF</sequence>
<dbReference type="AlphaFoldDB" id="A0A1B1K3Q1"/>
<dbReference type="EMBL" id="CP009111">
    <property type="protein sequence ID" value="ANS27201.1"/>
    <property type="molecule type" value="Genomic_DNA"/>
</dbReference>
<dbReference type="SUPFAM" id="SSF140453">
    <property type="entry name" value="EsxAB dimer-like"/>
    <property type="match status" value="1"/>
</dbReference>
<evidence type="ECO:0000313" key="2">
    <source>
        <dbReference type="Proteomes" id="UP000186108"/>
    </source>
</evidence>
<accession>A0A1B1K3Q1</accession>
<name>A0A1B1K3Q1_RHOOP</name>
<proteinExistence type="predicted"/>
<dbReference type="Proteomes" id="UP000186108">
    <property type="component" value="Chromosome"/>
</dbReference>
<dbReference type="PATRIC" id="fig|37919.13.peg.2561"/>
<reference evidence="1 2" key="1">
    <citation type="submission" date="2014-07" db="EMBL/GenBank/DDBJ databases">
        <authorList>
            <person name="Zhang J.E."/>
            <person name="Yang H."/>
            <person name="Guo J."/>
            <person name="Deng Z."/>
            <person name="Luo H."/>
            <person name="Luo M."/>
            <person name="Zhao B."/>
        </authorList>
    </citation>
    <scope>NUCLEOTIDE SEQUENCE [LARGE SCALE GENOMIC DNA]</scope>
    <source>
        <strain evidence="1 2">1CP</strain>
    </source>
</reference>
<dbReference type="Gene3D" id="1.10.287.1060">
    <property type="entry name" value="ESAT-6-like"/>
    <property type="match status" value="1"/>
</dbReference>